<name>A0ABD3GPB7_9MARC</name>
<dbReference type="Proteomes" id="UP001633002">
    <property type="component" value="Unassembled WGS sequence"/>
</dbReference>
<proteinExistence type="predicted"/>
<feature type="compositionally biased region" description="Basic residues" evidence="1">
    <location>
        <begin position="388"/>
        <end position="398"/>
    </location>
</feature>
<dbReference type="EMBL" id="JBJQOH010000007">
    <property type="protein sequence ID" value="KAL3681075.1"/>
    <property type="molecule type" value="Genomic_DNA"/>
</dbReference>
<protein>
    <submittedName>
        <fullName evidence="2">Uncharacterized protein</fullName>
    </submittedName>
</protein>
<organism evidence="2 3">
    <name type="scientific">Riccia sorocarpa</name>
    <dbReference type="NCBI Taxonomy" id="122646"/>
    <lineage>
        <taxon>Eukaryota</taxon>
        <taxon>Viridiplantae</taxon>
        <taxon>Streptophyta</taxon>
        <taxon>Embryophyta</taxon>
        <taxon>Marchantiophyta</taxon>
        <taxon>Marchantiopsida</taxon>
        <taxon>Marchantiidae</taxon>
        <taxon>Marchantiales</taxon>
        <taxon>Ricciaceae</taxon>
        <taxon>Riccia</taxon>
    </lineage>
</organism>
<evidence type="ECO:0000313" key="3">
    <source>
        <dbReference type="Proteomes" id="UP001633002"/>
    </source>
</evidence>
<keyword evidence="3" id="KW-1185">Reference proteome</keyword>
<feature type="compositionally biased region" description="Polar residues" evidence="1">
    <location>
        <begin position="212"/>
        <end position="230"/>
    </location>
</feature>
<feature type="compositionally biased region" description="Low complexity" evidence="1">
    <location>
        <begin position="110"/>
        <end position="149"/>
    </location>
</feature>
<feature type="compositionally biased region" description="Polar residues" evidence="1">
    <location>
        <begin position="169"/>
        <end position="190"/>
    </location>
</feature>
<comment type="caution">
    <text evidence="2">The sequence shown here is derived from an EMBL/GenBank/DDBJ whole genome shotgun (WGS) entry which is preliminary data.</text>
</comment>
<reference evidence="2 3" key="1">
    <citation type="submission" date="2024-09" db="EMBL/GenBank/DDBJ databases">
        <title>Chromosome-scale assembly of Riccia sorocarpa.</title>
        <authorList>
            <person name="Paukszto L."/>
        </authorList>
    </citation>
    <scope>NUCLEOTIDE SEQUENCE [LARGE SCALE GENOMIC DNA]</scope>
    <source>
        <strain evidence="2">LP-2024</strain>
        <tissue evidence="2">Aerial parts of the thallus</tissue>
    </source>
</reference>
<feature type="compositionally biased region" description="Polar residues" evidence="1">
    <location>
        <begin position="265"/>
        <end position="284"/>
    </location>
</feature>
<feature type="region of interest" description="Disordered" evidence="1">
    <location>
        <begin position="365"/>
        <end position="398"/>
    </location>
</feature>
<evidence type="ECO:0000256" key="1">
    <source>
        <dbReference type="SAM" id="MobiDB-lite"/>
    </source>
</evidence>
<dbReference type="AlphaFoldDB" id="A0ABD3GPB7"/>
<sequence>MHIKSVDKPGEQKETSSSARKFRLGGSAARVPAQKESTESPLRAFVSALGQSIGSRTPLRKQGSTSTSVKNGVPSSSTISSGRPTNTSQTPSKQSLQSRLSNPSTTTPRKSFLSSSSALKKPSTSVTPSQIPAPKQSSSSSLSGPSTRSTNIPKTPVGKRGTTMPPRTPTSGSGAQNNPTTPLSKYSSIPTPGKRQSLPLTPISKQAVDPKTPSTQRKQGNPKTPVSKQISVPPSTPVSYSSSARTPASTIGSRIPAYTPKSAFASKSSLPSPLQPRNTNIPSESSRRLHFGINLSAMAEQENMGLSTPRPNSSYTVDPTLSVDRNRIAHIKARRNAFQKLLTSPAQRVRVDDSTQSALTPLRVQVGDENSRPLGAHGAADFAGNHSPSKRRVANSLF</sequence>
<feature type="compositionally biased region" description="Polar residues" evidence="1">
    <location>
        <begin position="62"/>
        <end position="109"/>
    </location>
</feature>
<feature type="compositionally biased region" description="Basic and acidic residues" evidence="1">
    <location>
        <begin position="1"/>
        <end position="14"/>
    </location>
</feature>
<evidence type="ECO:0000313" key="2">
    <source>
        <dbReference type="EMBL" id="KAL3681075.1"/>
    </source>
</evidence>
<accession>A0ABD3GPB7</accession>
<feature type="region of interest" description="Disordered" evidence="1">
    <location>
        <begin position="1"/>
        <end position="287"/>
    </location>
</feature>
<gene>
    <name evidence="2" type="ORF">R1sor_024031</name>
</gene>
<feature type="compositionally biased region" description="Low complexity" evidence="1">
    <location>
        <begin position="231"/>
        <end position="243"/>
    </location>
</feature>